<feature type="compositionally biased region" description="Gly residues" evidence="1">
    <location>
        <begin position="67"/>
        <end position="77"/>
    </location>
</feature>
<feature type="compositionally biased region" description="Gly residues" evidence="1">
    <location>
        <begin position="119"/>
        <end position="137"/>
    </location>
</feature>
<feature type="compositionally biased region" description="Polar residues" evidence="1">
    <location>
        <begin position="14"/>
        <end position="30"/>
    </location>
</feature>
<dbReference type="EMBL" id="LN483212">
    <property type="protein sequence ID" value="CDZ97570.1"/>
    <property type="molecule type" value="Genomic_DNA"/>
</dbReference>
<proteinExistence type="predicted"/>
<accession>A0A0F7SGR5</accession>
<evidence type="ECO:0000256" key="1">
    <source>
        <dbReference type="SAM" id="MobiDB-lite"/>
    </source>
</evidence>
<feature type="region of interest" description="Disordered" evidence="1">
    <location>
        <begin position="14"/>
        <end position="161"/>
    </location>
</feature>
<reference evidence="2" key="1">
    <citation type="submission" date="2014-08" db="EMBL/GenBank/DDBJ databases">
        <authorList>
            <person name="Sharma Rahul"/>
            <person name="Thines Marco"/>
        </authorList>
    </citation>
    <scope>NUCLEOTIDE SEQUENCE</scope>
</reference>
<name>A0A0F7SGR5_PHARH</name>
<evidence type="ECO:0000313" key="2">
    <source>
        <dbReference type="EMBL" id="CDZ97570.1"/>
    </source>
</evidence>
<organism evidence="2">
    <name type="scientific">Phaffia rhodozyma</name>
    <name type="common">Yeast</name>
    <name type="synonym">Xanthophyllomyces dendrorhous</name>
    <dbReference type="NCBI Taxonomy" id="264483"/>
    <lineage>
        <taxon>Eukaryota</taxon>
        <taxon>Fungi</taxon>
        <taxon>Dikarya</taxon>
        <taxon>Basidiomycota</taxon>
        <taxon>Agaricomycotina</taxon>
        <taxon>Tremellomycetes</taxon>
        <taxon>Cystofilobasidiales</taxon>
        <taxon>Mrakiaceae</taxon>
        <taxon>Phaffia</taxon>
    </lineage>
</organism>
<protein>
    <submittedName>
        <fullName evidence="2">Uncharacterized protein</fullName>
    </submittedName>
</protein>
<sequence>MDPAMEALMGFSSFSKVSNPTQQPASNLPNRPTGFATGSNGFNPGPGGFSSHQFDGRAGRGQRGHRGGPSGGSSRGGRGAHRGNSHPLGGSADTFAHKRQRMEGHPSNQGHRGAHSGGHHSGPSRGGRGRRGTGGNLGNFQTEGFNKESFFEDPWAKIMKA</sequence>
<dbReference type="AlphaFoldDB" id="A0A0F7SGR5"/>